<reference evidence="1 2" key="1">
    <citation type="submission" date="2019-02" db="EMBL/GenBank/DDBJ databases">
        <authorList>
            <person name="Fomenkov A."/>
            <person name="Dubinina G."/>
            <person name="Grabovich M."/>
            <person name="Vincze T."/>
            <person name="Roberts R.J."/>
        </authorList>
    </citation>
    <scope>NUCLEOTIDE SEQUENCE [LARGE SCALE GENOMIC DNA]</scope>
    <source>
        <strain evidence="1 2">P</strain>
    </source>
</reference>
<evidence type="ECO:0000313" key="2">
    <source>
        <dbReference type="Proteomes" id="UP000323824"/>
    </source>
</evidence>
<dbReference type="AlphaFoldDB" id="A0A5C1QDS6"/>
<dbReference type="Pfam" id="PF13597">
    <property type="entry name" value="NRDD"/>
    <property type="match status" value="1"/>
</dbReference>
<proteinExistence type="predicted"/>
<dbReference type="KEGG" id="sper:EW093_12600"/>
<dbReference type="PROSITE" id="PS51354">
    <property type="entry name" value="GLUTAREDOXIN_2"/>
    <property type="match status" value="1"/>
</dbReference>
<name>A0A5C1QDS6_9SPIO</name>
<protein>
    <submittedName>
        <fullName evidence="1">Thiol reductase thioredoxin</fullName>
    </submittedName>
</protein>
<dbReference type="RefSeq" id="WP_149568756.1">
    <property type="nucleotide sequence ID" value="NZ_CP035807.1"/>
</dbReference>
<keyword evidence="2" id="KW-1185">Reference proteome</keyword>
<dbReference type="Proteomes" id="UP000323824">
    <property type="component" value="Chromosome"/>
</dbReference>
<dbReference type="EMBL" id="CP035807">
    <property type="protein sequence ID" value="QEN05518.1"/>
    <property type="molecule type" value="Genomic_DNA"/>
</dbReference>
<organism evidence="1 2">
    <name type="scientific">Thiospirochaeta perfilievii</name>
    <dbReference type="NCBI Taxonomy" id="252967"/>
    <lineage>
        <taxon>Bacteria</taxon>
        <taxon>Pseudomonadati</taxon>
        <taxon>Spirochaetota</taxon>
        <taxon>Spirochaetia</taxon>
        <taxon>Spirochaetales</taxon>
        <taxon>Spirochaetaceae</taxon>
        <taxon>Thiospirochaeta</taxon>
    </lineage>
</organism>
<dbReference type="Gene3D" id="3.40.30.10">
    <property type="entry name" value="Glutaredoxin"/>
    <property type="match status" value="1"/>
</dbReference>
<dbReference type="InterPro" id="IPR012833">
    <property type="entry name" value="NrdD"/>
</dbReference>
<sequence>MIQAKSKINDKIEALEQQLLSVKGRETEQYARIVGYYRAVKNWNKGKKEEYKFRVNFSNTEFNKETNGTVEQKNRVKQQAESEISTNKIVKYMFFYRTTCPNCPPVKAIIDSLEIDGESVNADSSNGFTKAAKHGIFTAPTVLFLDSEGVEVSRTSKPSDLKKLLSERKII</sequence>
<evidence type="ECO:0000313" key="1">
    <source>
        <dbReference type="EMBL" id="QEN05518.1"/>
    </source>
</evidence>
<dbReference type="GO" id="GO:0006260">
    <property type="term" value="P:DNA replication"/>
    <property type="evidence" value="ECO:0007669"/>
    <property type="project" value="InterPro"/>
</dbReference>
<dbReference type="OrthoDB" id="359147at2"/>
<dbReference type="GO" id="GO:0008998">
    <property type="term" value="F:ribonucleoside-triphosphate reductase (thioredoxin) activity"/>
    <property type="evidence" value="ECO:0007669"/>
    <property type="project" value="InterPro"/>
</dbReference>
<accession>A0A5C1QDS6</accession>
<dbReference type="InterPro" id="IPR036249">
    <property type="entry name" value="Thioredoxin-like_sf"/>
</dbReference>
<dbReference type="CDD" id="cd02947">
    <property type="entry name" value="TRX_family"/>
    <property type="match status" value="1"/>
</dbReference>
<dbReference type="SUPFAM" id="SSF52833">
    <property type="entry name" value="Thioredoxin-like"/>
    <property type="match status" value="1"/>
</dbReference>
<gene>
    <name evidence="1" type="ORF">EW093_12600</name>
</gene>
<reference evidence="1 2" key="2">
    <citation type="submission" date="2019-09" db="EMBL/GenBank/DDBJ databases">
        <title>Complete Genome Sequence and Methylome Analysis of free living Spirochaetas.</title>
        <authorList>
            <person name="Leshcheva N."/>
            <person name="Mikheeva N."/>
        </authorList>
    </citation>
    <scope>NUCLEOTIDE SEQUENCE [LARGE SCALE GENOMIC DNA]</scope>
    <source>
        <strain evidence="1 2">P</strain>
    </source>
</reference>